<evidence type="ECO:0000256" key="2">
    <source>
        <dbReference type="ARBA" id="ARBA00022598"/>
    </source>
</evidence>
<keyword evidence="5 6" id="KW-0067">ATP-binding</keyword>
<evidence type="ECO:0000256" key="5">
    <source>
        <dbReference type="ARBA" id="ARBA00022840"/>
    </source>
</evidence>
<dbReference type="RefSeq" id="WP_207567024.1">
    <property type="nucleotide sequence ID" value="NZ_CP071446.1"/>
</dbReference>
<dbReference type="NCBIfam" id="TIGR00302">
    <property type="entry name" value="phosphoribosylformylglycinamidine synthase subunit PurS"/>
    <property type="match status" value="1"/>
</dbReference>
<comment type="similarity">
    <text evidence="6">Belongs to the PurS family.</text>
</comment>
<name>A0ABX7S8Z4_9BACT</name>
<comment type="catalytic activity">
    <reaction evidence="6">
        <text>N(2)-formyl-N(1)-(5-phospho-beta-D-ribosyl)glycinamide + L-glutamine + ATP + H2O = 2-formamido-N(1)-(5-O-phospho-beta-D-ribosyl)acetamidine + L-glutamate + ADP + phosphate + H(+)</text>
        <dbReference type="Rhea" id="RHEA:17129"/>
        <dbReference type="ChEBI" id="CHEBI:15377"/>
        <dbReference type="ChEBI" id="CHEBI:15378"/>
        <dbReference type="ChEBI" id="CHEBI:29985"/>
        <dbReference type="ChEBI" id="CHEBI:30616"/>
        <dbReference type="ChEBI" id="CHEBI:43474"/>
        <dbReference type="ChEBI" id="CHEBI:58359"/>
        <dbReference type="ChEBI" id="CHEBI:147286"/>
        <dbReference type="ChEBI" id="CHEBI:147287"/>
        <dbReference type="ChEBI" id="CHEBI:456216"/>
        <dbReference type="EC" id="6.3.5.3"/>
    </reaction>
</comment>
<sequence>MRSFLFEALITLKDGILDPQGIATQKVLKRLNYSVYNVRFGKLVTFEVSAEDLETAKKVAKEITYRVLINPVLENYELKLVRESENG</sequence>
<dbReference type="Proteomes" id="UP000671862">
    <property type="component" value="Chromosome"/>
</dbReference>
<keyword evidence="8" id="KW-1185">Reference proteome</keyword>
<evidence type="ECO:0000256" key="3">
    <source>
        <dbReference type="ARBA" id="ARBA00022741"/>
    </source>
</evidence>
<gene>
    <name evidence="6 7" type="primary">purS</name>
    <name evidence="7" type="ORF">JYK00_01850</name>
</gene>
<comment type="function">
    <text evidence="6">Part of the phosphoribosylformylglycinamidine synthase complex involved in the purines biosynthetic pathway. Catalyzes the ATP-dependent conversion of formylglycinamide ribonucleotide (FGAR) and glutamine to yield formylglycinamidine ribonucleotide (FGAM) and glutamate. The FGAM synthase complex is composed of three subunits. PurQ produces an ammonia molecule by converting glutamine to glutamate. PurL transfers the ammonia molecule to FGAR to form FGAM in an ATP-dependent manner. PurS interacts with PurQ and PurL and is thought to assist in the transfer of the ammonia molecule from PurQ to PurL.</text>
</comment>
<proteinExistence type="inferred from homology"/>
<dbReference type="EC" id="6.3.5.3" evidence="6"/>
<evidence type="ECO:0000256" key="6">
    <source>
        <dbReference type="HAMAP-Rule" id="MF_01926"/>
    </source>
</evidence>
<dbReference type="InterPro" id="IPR036604">
    <property type="entry name" value="PurS-like_sf"/>
</dbReference>
<evidence type="ECO:0000256" key="1">
    <source>
        <dbReference type="ARBA" id="ARBA00022490"/>
    </source>
</evidence>
<dbReference type="InterPro" id="IPR003850">
    <property type="entry name" value="PurS"/>
</dbReference>
<protein>
    <recommendedName>
        <fullName evidence="6">Phosphoribosylformylglycinamidine synthase subunit PurS</fullName>
        <shortName evidence="6">FGAM synthase</shortName>
        <ecNumber evidence="6">6.3.5.3</ecNumber>
    </recommendedName>
    <alternativeName>
        <fullName evidence="6">Formylglycinamide ribonucleotide amidotransferase subunit III</fullName>
        <shortName evidence="6">FGAR amidotransferase III</shortName>
        <shortName evidence="6">FGAR-AT III</shortName>
    </alternativeName>
    <alternativeName>
        <fullName evidence="6">Phosphoribosylformylglycinamidine synthase subunit III</fullName>
    </alternativeName>
</protein>
<dbReference type="PANTHER" id="PTHR34696">
    <property type="entry name" value="PHOSPHORIBOSYLFORMYLGLYCINAMIDINE SYNTHASE SUBUNIT PURS"/>
    <property type="match status" value="1"/>
</dbReference>
<dbReference type="EMBL" id="CP071446">
    <property type="protein sequence ID" value="QTA38305.1"/>
    <property type="molecule type" value="Genomic_DNA"/>
</dbReference>
<evidence type="ECO:0000256" key="4">
    <source>
        <dbReference type="ARBA" id="ARBA00022755"/>
    </source>
</evidence>
<comment type="subunit">
    <text evidence="6">Part of the FGAM synthase complex composed of 1 PurL, 1 PurQ and 2 PurS subunits.</text>
</comment>
<reference evidence="7 8" key="1">
    <citation type="submission" date="2021-03" db="EMBL/GenBank/DDBJ databases">
        <title>Thermosipho ferrireducens sp.nov., an anaerobic thermophilic iron-reducing bacterium isolated from a deep-sea hydrothermal sulfide deposits.</title>
        <authorList>
            <person name="Zeng X."/>
            <person name="Chen Y."/>
            <person name="Shao Z."/>
        </authorList>
    </citation>
    <scope>NUCLEOTIDE SEQUENCE [LARGE SCALE GENOMIC DNA]</scope>
    <source>
        <strain evidence="7 8">JL129W03</strain>
    </source>
</reference>
<accession>A0ABX7S8Z4</accession>
<keyword evidence="4 6" id="KW-0658">Purine biosynthesis</keyword>
<keyword evidence="1 6" id="KW-0963">Cytoplasm</keyword>
<dbReference type="Gene3D" id="3.30.1280.10">
    <property type="entry name" value="Phosphoribosylformylglycinamidine synthase subunit PurS"/>
    <property type="match status" value="1"/>
</dbReference>
<dbReference type="PANTHER" id="PTHR34696:SF1">
    <property type="entry name" value="PHOSPHORIBOSYLFORMYLGLYCINAMIDINE SYNTHASE SUBUNIT PURS"/>
    <property type="match status" value="1"/>
</dbReference>
<keyword evidence="2 6" id="KW-0436">Ligase</keyword>
<keyword evidence="3 6" id="KW-0547">Nucleotide-binding</keyword>
<dbReference type="SUPFAM" id="SSF82697">
    <property type="entry name" value="PurS-like"/>
    <property type="match status" value="1"/>
</dbReference>
<evidence type="ECO:0000313" key="7">
    <source>
        <dbReference type="EMBL" id="QTA38305.1"/>
    </source>
</evidence>
<organism evidence="7 8">
    <name type="scientific">Thermosipho ferrireducens</name>
    <dbReference type="NCBI Taxonomy" id="2571116"/>
    <lineage>
        <taxon>Bacteria</taxon>
        <taxon>Thermotogati</taxon>
        <taxon>Thermotogota</taxon>
        <taxon>Thermotogae</taxon>
        <taxon>Thermotogales</taxon>
        <taxon>Fervidobacteriaceae</taxon>
        <taxon>Thermosipho</taxon>
    </lineage>
</organism>
<dbReference type="HAMAP" id="MF_01926">
    <property type="entry name" value="PurS"/>
    <property type="match status" value="1"/>
</dbReference>
<dbReference type="Pfam" id="PF02700">
    <property type="entry name" value="PurS"/>
    <property type="match status" value="1"/>
</dbReference>
<comment type="pathway">
    <text evidence="6">Purine metabolism; IMP biosynthesis via de novo pathway; 5-amino-1-(5-phospho-D-ribosyl)imidazole from N(2)-formyl-N(1)-(5-phospho-D-ribosyl)glycinamide: step 1/2.</text>
</comment>
<evidence type="ECO:0000313" key="8">
    <source>
        <dbReference type="Proteomes" id="UP000671862"/>
    </source>
</evidence>
<comment type="subcellular location">
    <subcellularLocation>
        <location evidence="6">Cytoplasm</location>
    </subcellularLocation>
</comment>